<dbReference type="Proteomes" id="UP000509441">
    <property type="component" value="Chromosome"/>
</dbReference>
<name>A0A7D5M3R1_9ARCH</name>
<protein>
    <submittedName>
        <fullName evidence="1">Uncharacterized protein</fullName>
    </submittedName>
</protein>
<accession>A0A7D5M3R1</accession>
<dbReference type="KEGG" id="nox:C5F49_00720"/>
<evidence type="ECO:0000313" key="1">
    <source>
        <dbReference type="EMBL" id="QLH04007.1"/>
    </source>
</evidence>
<dbReference type="AlphaFoldDB" id="A0A7D5M3R1"/>
<gene>
    <name evidence="1" type="ORF">C5F49_00720</name>
</gene>
<dbReference type="EMBL" id="CP026994">
    <property type="protein sequence ID" value="QLH04007.1"/>
    <property type="molecule type" value="Genomic_DNA"/>
</dbReference>
<reference evidence="1 2" key="1">
    <citation type="submission" date="2018-02" db="EMBL/GenBank/DDBJ databases">
        <title>Complete genome of Nitrosopumilus oxyclinae HCE1.</title>
        <authorList>
            <person name="Qin W."/>
            <person name="Zheng Y."/>
            <person name="Stahl D.A."/>
        </authorList>
    </citation>
    <scope>NUCLEOTIDE SEQUENCE [LARGE SCALE GENOMIC DNA]</scope>
    <source>
        <strain evidence="1 2">HCE1</strain>
    </source>
</reference>
<evidence type="ECO:0000313" key="2">
    <source>
        <dbReference type="Proteomes" id="UP000509441"/>
    </source>
</evidence>
<proteinExistence type="predicted"/>
<organism evidence="1 2">
    <name type="scientific">Nitrosopumilus oxyclinae</name>
    <dbReference type="NCBI Taxonomy" id="1959104"/>
    <lineage>
        <taxon>Archaea</taxon>
        <taxon>Nitrososphaerota</taxon>
        <taxon>Nitrososphaeria</taxon>
        <taxon>Nitrosopumilales</taxon>
        <taxon>Nitrosopumilaceae</taxon>
        <taxon>Nitrosopumilus</taxon>
    </lineage>
</organism>
<sequence>MYIFVIWENGRSKENFLLEEIKKKFIIRDVYEIKWATKNFSDNMKRFYGPKLGNVLTKTSDCGTGPLLLIVISDPNPKFGKRRTSNGMELVNINLFDNKKLYRKLTGVGYAIHSSITDKETNDDLTMLLGKNVSDLSKNLPKNWDGKIKKLESDLIGQNEWKDMNQLFYVLNSTTNYVVLRNFEKLPENYQNYDHNDIDILTDDFLRIPYIANGGKSSFNKEFPPFVKVGGKSIKFDFGYPEDNYFDKKWAYDILNRRVFEHGLYIPSKEDYFYSLFYHAVFHQQKISDEYKNKLTKLSIELKLSKINSSIFDDIEESKKFIEKYMKNKGYLHTFSKKYRIFHNPVFRLVKVAILLWKTQGMNFLLTASKNKFKKFIKFS</sequence>
<keyword evidence="2" id="KW-1185">Reference proteome</keyword>